<reference evidence="5" key="1">
    <citation type="submission" date="2016-06" db="EMBL/GenBank/DDBJ databases">
        <title>Parallel loss of symbiosis genes in relatives of nitrogen-fixing non-legume Parasponia.</title>
        <authorList>
            <person name="Van Velzen R."/>
            <person name="Holmer R."/>
            <person name="Bu F."/>
            <person name="Rutten L."/>
            <person name="Van Zeijl A."/>
            <person name="Liu W."/>
            <person name="Santuari L."/>
            <person name="Cao Q."/>
            <person name="Sharma T."/>
            <person name="Shen D."/>
            <person name="Roswanjaya Y."/>
            <person name="Wardhani T."/>
            <person name="Kalhor M.S."/>
            <person name="Jansen J."/>
            <person name="Van den Hoogen J."/>
            <person name="Gungor B."/>
            <person name="Hartog M."/>
            <person name="Hontelez J."/>
            <person name="Verver J."/>
            <person name="Yang W.-C."/>
            <person name="Schijlen E."/>
            <person name="Repin R."/>
            <person name="Schilthuizen M."/>
            <person name="Schranz E."/>
            <person name="Heidstra R."/>
            <person name="Miyata K."/>
            <person name="Fedorova E."/>
            <person name="Kohlen W."/>
            <person name="Bisseling T."/>
            <person name="Smit S."/>
            <person name="Geurts R."/>
        </authorList>
    </citation>
    <scope>NUCLEOTIDE SEQUENCE [LARGE SCALE GENOMIC DNA]</scope>
    <source>
        <strain evidence="5">cv. RG33-2</strain>
    </source>
</reference>
<dbReference type="STRING" id="63057.A0A2P5ECQ8"/>
<evidence type="ECO:0000256" key="2">
    <source>
        <dbReference type="ARBA" id="ARBA00022690"/>
    </source>
</evidence>
<dbReference type="Pfam" id="PF00280">
    <property type="entry name" value="potato_inhibit"/>
    <property type="match status" value="1"/>
</dbReference>
<dbReference type="InterPro" id="IPR000864">
    <property type="entry name" value="Prot_inh_pot1"/>
</dbReference>
<dbReference type="GO" id="GO:0009611">
    <property type="term" value="P:response to wounding"/>
    <property type="evidence" value="ECO:0007669"/>
    <property type="project" value="InterPro"/>
</dbReference>
<comment type="caution">
    <text evidence="4">The sequence shown here is derived from an EMBL/GenBank/DDBJ whole genome shotgun (WGS) entry which is preliminary data.</text>
</comment>
<accession>A0A2P5ECQ8</accession>
<sequence length="78" mass="8447">MASKSSEAGAAASNKSSWPELVGIQSEVAEKTIQKENPSVKAVIVVPEGSFVTLELRRDRVRLWVDQQGLVTRVPNIG</sequence>
<dbReference type="Proteomes" id="UP000237000">
    <property type="component" value="Unassembled WGS sequence"/>
</dbReference>
<dbReference type="OrthoDB" id="10013825at2759"/>
<evidence type="ECO:0000313" key="5">
    <source>
        <dbReference type="Proteomes" id="UP000237000"/>
    </source>
</evidence>
<comment type="similarity">
    <text evidence="1">Belongs to the protease inhibitor I13 (potato type I serine protease inhibitor) family.</text>
</comment>
<dbReference type="SUPFAM" id="SSF54654">
    <property type="entry name" value="CI-2 family of serine protease inhibitors"/>
    <property type="match status" value="1"/>
</dbReference>
<dbReference type="PROSITE" id="PS00285">
    <property type="entry name" value="POTATO_INHIBITOR"/>
    <property type="match status" value="1"/>
</dbReference>
<dbReference type="Gene3D" id="3.30.10.10">
    <property type="entry name" value="Trypsin Inhibitor V, subunit A"/>
    <property type="match status" value="1"/>
</dbReference>
<dbReference type="PANTHER" id="PTHR33091:SF73">
    <property type="entry name" value="INHIBITOR OF TRYPSIN AND HAGEMAN FACTOR-LIKE"/>
    <property type="match status" value="1"/>
</dbReference>
<proteinExistence type="inferred from homology"/>
<keyword evidence="5" id="KW-1185">Reference proteome</keyword>
<keyword evidence="3" id="KW-0722">Serine protease inhibitor</keyword>
<dbReference type="PRINTS" id="PR00292">
    <property type="entry name" value="POTATOINHBTR"/>
</dbReference>
<dbReference type="InterPro" id="IPR036354">
    <property type="entry name" value="Prot_inh_pot1_sf"/>
</dbReference>
<dbReference type="AlphaFoldDB" id="A0A2P5ECQ8"/>
<organism evidence="4 5">
    <name type="scientific">Trema orientale</name>
    <name type="common">Charcoal tree</name>
    <name type="synonym">Celtis orientalis</name>
    <dbReference type="NCBI Taxonomy" id="63057"/>
    <lineage>
        <taxon>Eukaryota</taxon>
        <taxon>Viridiplantae</taxon>
        <taxon>Streptophyta</taxon>
        <taxon>Embryophyta</taxon>
        <taxon>Tracheophyta</taxon>
        <taxon>Spermatophyta</taxon>
        <taxon>Magnoliopsida</taxon>
        <taxon>eudicotyledons</taxon>
        <taxon>Gunneridae</taxon>
        <taxon>Pentapetalae</taxon>
        <taxon>rosids</taxon>
        <taxon>fabids</taxon>
        <taxon>Rosales</taxon>
        <taxon>Cannabaceae</taxon>
        <taxon>Trema</taxon>
    </lineage>
</organism>
<protein>
    <submittedName>
        <fullName evidence="4">Proteinase inhibitor</fullName>
    </submittedName>
</protein>
<gene>
    <name evidence="4" type="ORF">TorRG33x02_208950</name>
</gene>
<keyword evidence="2" id="KW-0646">Protease inhibitor</keyword>
<name>A0A2P5ECQ8_TREOI</name>
<evidence type="ECO:0000256" key="3">
    <source>
        <dbReference type="ARBA" id="ARBA00022900"/>
    </source>
</evidence>
<evidence type="ECO:0000256" key="1">
    <source>
        <dbReference type="ARBA" id="ARBA00008210"/>
    </source>
</evidence>
<dbReference type="EMBL" id="JXTC01000180">
    <property type="protein sequence ID" value="PON83328.1"/>
    <property type="molecule type" value="Genomic_DNA"/>
</dbReference>
<dbReference type="GO" id="GO:0004867">
    <property type="term" value="F:serine-type endopeptidase inhibitor activity"/>
    <property type="evidence" value="ECO:0007669"/>
    <property type="project" value="UniProtKB-KW"/>
</dbReference>
<dbReference type="InParanoid" id="A0A2P5ECQ8"/>
<dbReference type="PANTHER" id="PTHR33091">
    <property type="entry name" value="PROTEIN, PUTATIVE, EXPRESSED-RELATED"/>
    <property type="match status" value="1"/>
</dbReference>
<evidence type="ECO:0000313" key="4">
    <source>
        <dbReference type="EMBL" id="PON83328.1"/>
    </source>
</evidence>